<reference evidence="2 3" key="1">
    <citation type="submission" date="2017-09" db="EMBL/GenBank/DDBJ databases">
        <title>Comparative genomics of rhizobia isolated from Phaseolus vulgaris in China.</title>
        <authorList>
            <person name="Tong W."/>
        </authorList>
    </citation>
    <scope>NUCLEOTIDE SEQUENCE [LARGE SCALE GENOMIC DNA]</scope>
    <source>
        <strain evidence="2 3">PCH1</strain>
    </source>
</reference>
<evidence type="ECO:0000313" key="3">
    <source>
        <dbReference type="Proteomes" id="UP000220353"/>
    </source>
</evidence>
<keyword evidence="1" id="KW-0732">Signal</keyword>
<evidence type="ECO:0008006" key="4">
    <source>
        <dbReference type="Google" id="ProtNLM"/>
    </source>
</evidence>
<dbReference type="RefSeq" id="WP_097587620.1">
    <property type="nucleotide sequence ID" value="NZ_NWTC01000027.1"/>
</dbReference>
<dbReference type="EMBL" id="NWTC01000027">
    <property type="protein sequence ID" value="PDT44844.1"/>
    <property type="molecule type" value="Genomic_DNA"/>
</dbReference>
<accession>A0A2A6LQH0</accession>
<gene>
    <name evidence="2" type="ORF">CO661_26625</name>
</gene>
<proteinExistence type="predicted"/>
<dbReference type="Proteomes" id="UP000220353">
    <property type="component" value="Unassembled WGS sequence"/>
</dbReference>
<comment type="caution">
    <text evidence="2">The sequence shown here is derived from an EMBL/GenBank/DDBJ whole genome shotgun (WGS) entry which is preliminary data.</text>
</comment>
<organism evidence="2 3">
    <name type="scientific">Rhizobium fredii</name>
    <name type="common">Sinorhizobium fredii</name>
    <dbReference type="NCBI Taxonomy" id="380"/>
    <lineage>
        <taxon>Bacteria</taxon>
        <taxon>Pseudomonadati</taxon>
        <taxon>Pseudomonadota</taxon>
        <taxon>Alphaproteobacteria</taxon>
        <taxon>Hyphomicrobiales</taxon>
        <taxon>Rhizobiaceae</taxon>
        <taxon>Sinorhizobium/Ensifer group</taxon>
        <taxon>Sinorhizobium</taxon>
    </lineage>
</organism>
<feature type="signal peptide" evidence="1">
    <location>
        <begin position="1"/>
        <end position="26"/>
    </location>
</feature>
<name>A0A2A6LQH0_RHIFR</name>
<feature type="chain" id="PRO_5012901986" description="Porin" evidence="1">
    <location>
        <begin position="27"/>
        <end position="397"/>
    </location>
</feature>
<dbReference type="AlphaFoldDB" id="A0A2A6LQH0"/>
<protein>
    <recommendedName>
        <fullName evidence="4">Porin</fullName>
    </recommendedName>
</protein>
<evidence type="ECO:0000313" key="2">
    <source>
        <dbReference type="EMBL" id="PDT44844.1"/>
    </source>
</evidence>
<evidence type="ECO:0000256" key="1">
    <source>
        <dbReference type="SAM" id="SignalP"/>
    </source>
</evidence>
<sequence length="397" mass="41785">MLTRIDPRLLASVGMVALALSTAALADDAAPALVEACTAPCVAYEASAELQSDWVFAADPGFLKSDTVEPTLTIDMLLAPMEHLRLVTSVITESVADPRPGADAIFEGVGTYLAEFYATVQAHPVAIRVGKFDTIFSLASEVAPGINATDLVSDFDADERFGAEVVLGFGGLGMEHALAATAFTTDRSIFSDSLFTSRGRTSLSDGGAGNTEGLSSLSLLLDGCSGAEPIDCYMDGDFGYRLGLRHQRAGAPAGEDEEEGSNEGDEVAYLAAATAGLEFDEMTFRLLGEAAYLRHFDGGQDDAVVLTGSAAIEVEPLTYVATYTRQFNLVDGGPDTQEHLADFEVIYEPDDSERSGGTAWKLAAAYTLTRDADEGTSHAFSLRAAFDLGGRVEPGSP</sequence>